<dbReference type="EMBL" id="LCUC01000266">
    <property type="protein sequence ID" value="KKY33015.1"/>
    <property type="molecule type" value="Genomic_DNA"/>
</dbReference>
<feature type="region of interest" description="Disordered" evidence="2">
    <location>
        <begin position="92"/>
        <end position="136"/>
    </location>
</feature>
<evidence type="ECO:0000256" key="2">
    <source>
        <dbReference type="SAM" id="MobiDB-lite"/>
    </source>
</evidence>
<accession>A0A0G2HYL4</accession>
<evidence type="ECO:0000256" key="1">
    <source>
        <dbReference type="SAM" id="Coils"/>
    </source>
</evidence>
<dbReference type="Proteomes" id="UP000034680">
    <property type="component" value="Unassembled WGS sequence"/>
</dbReference>
<gene>
    <name evidence="3" type="ORF">UCDDA912_g06985</name>
</gene>
<reference evidence="3 4" key="2">
    <citation type="submission" date="2015-05" db="EMBL/GenBank/DDBJ databases">
        <authorList>
            <person name="Morales-Cruz A."/>
            <person name="Amrine K.C."/>
            <person name="Cantu D."/>
        </authorList>
    </citation>
    <scope>NUCLEOTIDE SEQUENCE [LARGE SCALE GENOMIC DNA]</scope>
    <source>
        <strain evidence="3">DA912</strain>
    </source>
</reference>
<keyword evidence="4" id="KW-1185">Reference proteome</keyword>
<sequence>MEGSANANGMKLASSVRAVAEQPTAVSSAQGQTSLIKIENEPSIHMDGIVEDQQPHVFYHMGAGLGAEAELIHVNQHPNNTVDFSAGIQHSEVNGVSSESESEGKMQESDDGDGSPMQGSSNIGSGAQAGNEATSNSPLFANATEAKSETSVNPHRLAMPQVDVHLYTDIYDEERDIVIDFDEAADVNNDEERSVQEGDNEIEEDIGFALGSIKAFAYPETTQIINQHLSIPSQQSFTSLDELLSSHNAPGRGLFNVEKVLEHEEGWTAELEEKMRHIQAELEEVKARRDRAVEIVQKAGATFSMARSAAGIRKELWEEYEAFCESLEPKFGNRGGWSVTCFENHSGSYVQWDPNLELFLQSAEMPLGSCNFRCEATAVKSMGRTEYVVEFWPLASPEPRTKTARTWKQQYPDLYRLANQAANNLARDNTIAKALLRSLPDPTLPFSGGWLFEYVLEPGRG</sequence>
<protein>
    <submittedName>
        <fullName evidence="3">Uncharacterized protein</fullName>
    </submittedName>
</protein>
<keyword evidence="1" id="KW-0175">Coiled coil</keyword>
<name>A0A0G2HYL4_9PEZI</name>
<feature type="coiled-coil region" evidence="1">
    <location>
        <begin position="268"/>
        <end position="295"/>
    </location>
</feature>
<evidence type="ECO:0000313" key="3">
    <source>
        <dbReference type="EMBL" id="KKY33015.1"/>
    </source>
</evidence>
<evidence type="ECO:0000313" key="4">
    <source>
        <dbReference type="Proteomes" id="UP000034680"/>
    </source>
</evidence>
<comment type="caution">
    <text evidence="3">The sequence shown here is derived from an EMBL/GenBank/DDBJ whole genome shotgun (WGS) entry which is preliminary data.</text>
</comment>
<reference evidence="3 4" key="1">
    <citation type="submission" date="2015-05" db="EMBL/GenBank/DDBJ databases">
        <title>Distinctive expansion of gene families associated with plant cell wall degradation and secondary metabolism in the genomes of grapevine trunk pathogens.</title>
        <authorList>
            <person name="Lawrence D.P."/>
            <person name="Travadon R."/>
            <person name="Rolshausen P.E."/>
            <person name="Baumgartner K."/>
        </authorList>
    </citation>
    <scope>NUCLEOTIDE SEQUENCE [LARGE SCALE GENOMIC DNA]</scope>
    <source>
        <strain evidence="3">DA912</strain>
    </source>
</reference>
<dbReference type="AlphaFoldDB" id="A0A0G2HYL4"/>
<dbReference type="OrthoDB" id="5228679at2759"/>
<proteinExistence type="predicted"/>
<organism evidence="3 4">
    <name type="scientific">Diaporthe ampelina</name>
    <dbReference type="NCBI Taxonomy" id="1214573"/>
    <lineage>
        <taxon>Eukaryota</taxon>
        <taxon>Fungi</taxon>
        <taxon>Dikarya</taxon>
        <taxon>Ascomycota</taxon>
        <taxon>Pezizomycotina</taxon>
        <taxon>Sordariomycetes</taxon>
        <taxon>Sordariomycetidae</taxon>
        <taxon>Diaporthales</taxon>
        <taxon>Diaporthaceae</taxon>
        <taxon>Diaporthe</taxon>
    </lineage>
</organism>